<dbReference type="RefSeq" id="WP_101595445.1">
    <property type="nucleotide sequence ID" value="NZ_CAUPFC010000003.1"/>
</dbReference>
<feature type="transmembrane region" description="Helical" evidence="8">
    <location>
        <begin position="289"/>
        <end position="307"/>
    </location>
</feature>
<feature type="transmembrane region" description="Helical" evidence="8">
    <location>
        <begin position="426"/>
        <end position="453"/>
    </location>
</feature>
<feature type="compositionally biased region" description="Polar residues" evidence="7">
    <location>
        <begin position="1"/>
        <end position="16"/>
    </location>
</feature>
<gene>
    <name evidence="9" type="ORF">R6G74_07635</name>
    <name evidence="10" type="ORF">R6P33_03795</name>
</gene>
<comment type="caution">
    <text evidence="9">The sequence shown here is derived from an EMBL/GenBank/DDBJ whole genome shotgun (WGS) entry which is preliminary data.</text>
</comment>
<sequence>MSVTSTHVETNHSTTSEPKRDFFRLRERGTTVARELRGGLVTFVAMAYILVLNPIILSGPDSTGAYLGGGTEGPNLPAIAAGTAIVAGLMTLLTGVIANFPLAMAAGLGLNTIVGVVIVQMPGMTWADGMGIIVIEGIVITLLVVTGLREAIFRAVPKFLRTAISVGLGLFITLVGLVNAGLIRPGEGTIMSFGINGSIASWPLAVFVFGLFLTAICLLRGVPGALLIGIVSSTVAAVIVNIIAKPGSVAGGDVTGWNGGAPALNGSPVQIPDFSTLGCFSVVGPFQKLGVISVVVLAFSVMLADFFDTMGTMVAVASEGDLLDEDGMPYHTSRILLLDSLAALAGGMGGVSSNTSFVESTTGVADGARTGLASVTTGALFLLSIFFAPLVTLVPSEAAAPALVAVGFLMMQQVTEIDWDDLSVGIPAFLTVALMPFSYSITVGIGVGFIAYVIMAVAAGKARKVHPLMWGTLVAFVIYFLLDPIQKLLLG</sequence>
<dbReference type="EMBL" id="JAWNFY010000008">
    <property type="protein sequence ID" value="MDY5146147.1"/>
    <property type="molecule type" value="Genomic_DNA"/>
</dbReference>
<evidence type="ECO:0000256" key="1">
    <source>
        <dbReference type="ARBA" id="ARBA00004127"/>
    </source>
</evidence>
<evidence type="ECO:0000256" key="6">
    <source>
        <dbReference type="ARBA" id="ARBA00023136"/>
    </source>
</evidence>
<evidence type="ECO:0000256" key="3">
    <source>
        <dbReference type="ARBA" id="ARBA00022448"/>
    </source>
</evidence>
<evidence type="ECO:0000256" key="7">
    <source>
        <dbReference type="SAM" id="MobiDB-lite"/>
    </source>
</evidence>
<keyword evidence="3" id="KW-0813">Transport</keyword>
<keyword evidence="5 8" id="KW-1133">Transmembrane helix</keyword>
<dbReference type="Proteomes" id="UP001284901">
    <property type="component" value="Unassembled WGS sequence"/>
</dbReference>
<dbReference type="AlphaFoldDB" id="A0AAW9HQT0"/>
<dbReference type="InterPro" id="IPR006043">
    <property type="entry name" value="NCS2"/>
</dbReference>
<accession>A0AAW9HQT0</accession>
<feature type="transmembrane region" description="Helical" evidence="8">
    <location>
        <begin position="105"/>
        <end position="123"/>
    </location>
</feature>
<feature type="transmembrane region" description="Helical" evidence="8">
    <location>
        <begin position="76"/>
        <end position="98"/>
    </location>
</feature>
<keyword evidence="4 8" id="KW-0812">Transmembrane</keyword>
<reference evidence="9 11" key="1">
    <citation type="submission" date="2023-10" db="EMBL/GenBank/DDBJ databases">
        <title>Whole Genome based description of the genera Actinobaculum and Actinotignum reveals a complex phylogenetic relationship within the species included in the genus Actinotignum.</title>
        <authorList>
            <person name="Jensen C.S."/>
            <person name="Dargis R."/>
            <person name="Kemp M."/>
            <person name="Christensen J.J."/>
        </authorList>
    </citation>
    <scope>NUCLEOTIDE SEQUENCE</scope>
    <source>
        <strain evidence="10 11">SLA_B089</strain>
        <strain evidence="9">SLA_B245</strain>
    </source>
</reference>
<dbReference type="GO" id="GO:0005345">
    <property type="term" value="F:purine nucleobase transmembrane transporter activity"/>
    <property type="evidence" value="ECO:0007669"/>
    <property type="project" value="TreeGrafter"/>
</dbReference>
<dbReference type="InterPro" id="IPR045018">
    <property type="entry name" value="Azg-like"/>
</dbReference>
<keyword evidence="11" id="KW-1185">Reference proteome</keyword>
<protein>
    <submittedName>
        <fullName evidence="9">NCS2 family permease</fullName>
    </submittedName>
</protein>
<comment type="subcellular location">
    <subcellularLocation>
        <location evidence="1">Endomembrane system</location>
        <topology evidence="1">Multi-pass membrane protein</topology>
    </subcellularLocation>
</comment>
<evidence type="ECO:0000256" key="2">
    <source>
        <dbReference type="ARBA" id="ARBA00005697"/>
    </source>
</evidence>
<dbReference type="Pfam" id="PF00860">
    <property type="entry name" value="Xan_ur_permease"/>
    <property type="match status" value="1"/>
</dbReference>
<comment type="similarity">
    <text evidence="2">Belongs to the nucleobase:cation symporter-2 (NCS2) (TC 2.A.40) family. Azg-like subfamily.</text>
</comment>
<dbReference type="PANTHER" id="PTHR43337">
    <property type="entry name" value="XANTHINE/URACIL PERMEASE C887.17-RELATED"/>
    <property type="match status" value="1"/>
</dbReference>
<proteinExistence type="inferred from homology"/>
<dbReference type="GeneID" id="92812841"/>
<keyword evidence="6 8" id="KW-0472">Membrane</keyword>
<dbReference type="PANTHER" id="PTHR43337:SF1">
    <property type="entry name" value="XANTHINE_URACIL PERMEASE C887.17-RELATED"/>
    <property type="match status" value="1"/>
</dbReference>
<feature type="transmembrane region" description="Helical" evidence="8">
    <location>
        <begin position="36"/>
        <end position="56"/>
    </location>
</feature>
<feature type="transmembrane region" description="Helical" evidence="8">
    <location>
        <begin position="372"/>
        <end position="391"/>
    </location>
</feature>
<evidence type="ECO:0000256" key="5">
    <source>
        <dbReference type="ARBA" id="ARBA00022989"/>
    </source>
</evidence>
<evidence type="ECO:0000256" key="4">
    <source>
        <dbReference type="ARBA" id="ARBA00022692"/>
    </source>
</evidence>
<feature type="transmembrane region" description="Helical" evidence="8">
    <location>
        <begin position="226"/>
        <end position="244"/>
    </location>
</feature>
<feature type="region of interest" description="Disordered" evidence="7">
    <location>
        <begin position="1"/>
        <end position="20"/>
    </location>
</feature>
<dbReference type="GO" id="GO:0012505">
    <property type="term" value="C:endomembrane system"/>
    <property type="evidence" value="ECO:0007669"/>
    <property type="project" value="UniProtKB-SubCell"/>
</dbReference>
<feature type="transmembrane region" description="Helical" evidence="8">
    <location>
        <begin position="129"/>
        <end position="148"/>
    </location>
</feature>
<evidence type="ECO:0000313" key="9">
    <source>
        <dbReference type="EMBL" id="MDY5141173.1"/>
    </source>
</evidence>
<feature type="transmembrane region" description="Helical" evidence="8">
    <location>
        <begin position="160"/>
        <end position="180"/>
    </location>
</feature>
<dbReference type="EMBL" id="JAWNFV010000016">
    <property type="protein sequence ID" value="MDY5141173.1"/>
    <property type="molecule type" value="Genomic_DNA"/>
</dbReference>
<feature type="transmembrane region" description="Helical" evidence="8">
    <location>
        <begin position="465"/>
        <end position="482"/>
    </location>
</feature>
<dbReference type="GO" id="GO:0005886">
    <property type="term" value="C:plasma membrane"/>
    <property type="evidence" value="ECO:0007669"/>
    <property type="project" value="TreeGrafter"/>
</dbReference>
<name>A0AAW9HQT0_9ACTO</name>
<organism evidence="9 12">
    <name type="scientific">Actinotignum timonense</name>
    <dbReference type="NCBI Taxonomy" id="1870995"/>
    <lineage>
        <taxon>Bacteria</taxon>
        <taxon>Bacillati</taxon>
        <taxon>Actinomycetota</taxon>
        <taxon>Actinomycetes</taxon>
        <taxon>Actinomycetales</taxon>
        <taxon>Actinomycetaceae</taxon>
        <taxon>Actinotignum</taxon>
    </lineage>
</organism>
<evidence type="ECO:0000313" key="11">
    <source>
        <dbReference type="Proteomes" id="UP001284901"/>
    </source>
</evidence>
<evidence type="ECO:0000256" key="8">
    <source>
        <dbReference type="SAM" id="Phobius"/>
    </source>
</evidence>
<evidence type="ECO:0000313" key="12">
    <source>
        <dbReference type="Proteomes" id="UP001288320"/>
    </source>
</evidence>
<evidence type="ECO:0000313" key="10">
    <source>
        <dbReference type="EMBL" id="MDY5146147.1"/>
    </source>
</evidence>
<dbReference type="Proteomes" id="UP001288320">
    <property type="component" value="Unassembled WGS sequence"/>
</dbReference>
<feature type="transmembrane region" description="Helical" evidence="8">
    <location>
        <begin position="200"/>
        <end position="219"/>
    </location>
</feature>